<dbReference type="InterPro" id="IPR038797">
    <property type="entry name" value="Fltp"/>
</dbReference>
<dbReference type="GO" id="GO:0005737">
    <property type="term" value="C:cytoplasm"/>
    <property type="evidence" value="ECO:0007669"/>
    <property type="project" value="TreeGrafter"/>
</dbReference>
<dbReference type="PANTHER" id="PTHR12921">
    <property type="entry name" value="UBIQUITIN-FOLD MODIFIER-CONJUGATING ENZYME 1"/>
    <property type="match status" value="1"/>
</dbReference>
<dbReference type="Gene3D" id="3.10.110.10">
    <property type="entry name" value="Ubiquitin Conjugating Enzyme"/>
    <property type="match status" value="1"/>
</dbReference>
<evidence type="ECO:0000256" key="2">
    <source>
        <dbReference type="ARBA" id="ARBA00013306"/>
    </source>
</evidence>
<feature type="compositionally biased region" description="Polar residues" evidence="5">
    <location>
        <begin position="534"/>
        <end position="557"/>
    </location>
</feature>
<dbReference type="SUPFAM" id="SSF54495">
    <property type="entry name" value="UBC-like"/>
    <property type="match status" value="1"/>
</dbReference>
<dbReference type="GO" id="GO:1990592">
    <property type="term" value="P:protein K69-linked ufmylation"/>
    <property type="evidence" value="ECO:0007669"/>
    <property type="project" value="TreeGrafter"/>
</dbReference>
<protein>
    <recommendedName>
        <fullName evidence="2">Ubiquitin-fold modifier-conjugating enzyme 1</fullName>
    </recommendedName>
    <alternativeName>
        <fullName evidence="4">Ufm1-conjugating enzyme 1</fullName>
    </alternativeName>
</protein>
<evidence type="ECO:0000313" key="7">
    <source>
        <dbReference type="Proteomes" id="UP000789390"/>
    </source>
</evidence>
<dbReference type="Pfam" id="PF22611">
    <property type="entry name" value="CFAP126"/>
    <property type="match status" value="1"/>
</dbReference>
<feature type="region of interest" description="Disordered" evidence="5">
    <location>
        <begin position="647"/>
        <end position="757"/>
    </location>
</feature>
<proteinExistence type="inferred from homology"/>
<dbReference type="InterPro" id="IPR014806">
    <property type="entry name" value="Ufc1"/>
</dbReference>
<organism evidence="6 7">
    <name type="scientific">Daphnia galeata</name>
    <dbReference type="NCBI Taxonomy" id="27404"/>
    <lineage>
        <taxon>Eukaryota</taxon>
        <taxon>Metazoa</taxon>
        <taxon>Ecdysozoa</taxon>
        <taxon>Arthropoda</taxon>
        <taxon>Crustacea</taxon>
        <taxon>Branchiopoda</taxon>
        <taxon>Diplostraca</taxon>
        <taxon>Cladocera</taxon>
        <taxon>Anomopoda</taxon>
        <taxon>Daphniidae</taxon>
        <taxon>Daphnia</taxon>
    </lineage>
</organism>
<dbReference type="EMBL" id="CAKKLH010000201">
    <property type="protein sequence ID" value="CAH0105814.1"/>
    <property type="molecule type" value="Genomic_DNA"/>
</dbReference>
<accession>A0A8J2RR72</accession>
<feature type="compositionally biased region" description="Polar residues" evidence="5">
    <location>
        <begin position="502"/>
        <end position="526"/>
    </location>
</feature>
<dbReference type="Pfam" id="PF08694">
    <property type="entry name" value="UFC1"/>
    <property type="match status" value="1"/>
</dbReference>
<dbReference type="FunFam" id="3.10.110.10:FF:000042">
    <property type="entry name" value="Ubiquitin-fold modifier-conjugating enzyme 1"/>
    <property type="match status" value="1"/>
</dbReference>
<dbReference type="GO" id="GO:0061657">
    <property type="term" value="F:UFM1 conjugating enzyme activity"/>
    <property type="evidence" value="ECO:0007669"/>
    <property type="project" value="InterPro"/>
</dbReference>
<gene>
    <name evidence="6" type="ORF">DGAL_LOCUS8885</name>
</gene>
<evidence type="ECO:0000256" key="5">
    <source>
        <dbReference type="SAM" id="MobiDB-lite"/>
    </source>
</evidence>
<keyword evidence="3" id="KW-0833">Ubl conjugation pathway</keyword>
<feature type="compositionally biased region" description="Polar residues" evidence="5">
    <location>
        <begin position="299"/>
        <end position="320"/>
    </location>
</feature>
<dbReference type="OrthoDB" id="521617at2759"/>
<keyword evidence="7" id="KW-1185">Reference proteome</keyword>
<feature type="compositionally biased region" description="Basic and acidic residues" evidence="5">
    <location>
        <begin position="691"/>
        <end position="706"/>
    </location>
</feature>
<dbReference type="Proteomes" id="UP000789390">
    <property type="component" value="Unassembled WGS sequence"/>
</dbReference>
<feature type="compositionally biased region" description="Acidic residues" evidence="5">
    <location>
        <begin position="707"/>
        <end position="717"/>
    </location>
</feature>
<feature type="compositionally biased region" description="Acidic residues" evidence="5">
    <location>
        <begin position="331"/>
        <end position="340"/>
    </location>
</feature>
<comment type="caution">
    <text evidence="6">The sequence shown here is derived from an EMBL/GenBank/DDBJ whole genome shotgun (WGS) entry which is preliminary data.</text>
</comment>
<reference evidence="6" key="1">
    <citation type="submission" date="2021-11" db="EMBL/GenBank/DDBJ databases">
        <authorList>
            <person name="Schell T."/>
        </authorList>
    </citation>
    <scope>NUCLEOTIDE SEQUENCE</scope>
    <source>
        <strain evidence="6">M5</strain>
    </source>
</reference>
<dbReference type="CDD" id="cd11686">
    <property type="entry name" value="UBCc_UFC1"/>
    <property type="match status" value="1"/>
</dbReference>
<dbReference type="InterPro" id="IPR016135">
    <property type="entry name" value="UBQ-conjugating_enzyme/RWD"/>
</dbReference>
<evidence type="ECO:0000256" key="4">
    <source>
        <dbReference type="ARBA" id="ARBA00032490"/>
    </source>
</evidence>
<sequence>MVDEATRKSLSGIPLLKTKAGPRDKELWVQRLKEEFQALIKYVETNKQQDNDWFRLESNKEGTRWFGKCWYIQDLLKYEFDVEFDIPVTYPTTAPEIALPELDGKTAKMYRGGKICLTDHFKPLWARNVPKFGIAHAMALGLGPWLAVEIPDLIQKGVIVYDWLMENPSPLMGPIFLRLLKKRVAGAGIYVLELCDRYCQADQTFPKSFLFEDAYAPQRLGNWQIPKNFQERPRIRLGGTRTVADDNGHFIANGHPSSGRKNNNHHLRFQSAPLPKSNQLFIAGSAVSTTKPIRAGIKGNQNQPSSQPTGGINEAVSSRKIQPLVGTDQELREEDEESGENDVASGGDQNHLQVLKPLSLPSSMLPDNPRKAAMVLAARQKNHRPLPDLMLESRDVLIPRNWKGPEASAMTVETTKAKGPTSCTKRTVVRLLPEGESVLDHHPNVMELAIKWDVNSPPSSARTRKKIAELAAANAKPAEKTLEWLYEPPINYRTGRPEFRRQPTNNSANQQAQRPLPSSDSGNGSARSKDSLASVRSRQCPLENTETAVDQNRTEFASNADPESGYNSPRWARETNKVALAGLEEPIKTTYRSAVSSANPPKNHFLVSTSAFGNTNNRDEPVMLPEYPLQRRSPVLQSITSKPLPIEPKQRVQSTTFPLNEYPPQHMESTTSAHYRTREPQHGQHPSSHHHQCDHDSGIGDVHDRAEIEEEEEYENEERDREDRAPDSGQLHRSRSRPCLACHSPPPTNNKASRVKNHGKTPYKQAMKAGNPCVKNQTELEKVIQRRQSYRAPKPAPLSSHARHIRGTLAPPLSAGIGNEPIVDYPDFKRLDSTYRLSYGAHTQTQRRRPKTLTALLNEKNCRQWRS</sequence>
<name>A0A8J2RR72_9CRUS</name>
<evidence type="ECO:0000256" key="1">
    <source>
        <dbReference type="ARBA" id="ARBA00008451"/>
    </source>
</evidence>
<dbReference type="AlphaFoldDB" id="A0A8J2RR72"/>
<dbReference type="PANTHER" id="PTHR12921:SF0">
    <property type="entry name" value="UBIQUITIN-FOLD MODIFIER-CONJUGATING ENZYME 1"/>
    <property type="match status" value="1"/>
</dbReference>
<evidence type="ECO:0000256" key="3">
    <source>
        <dbReference type="ARBA" id="ARBA00022786"/>
    </source>
</evidence>
<feature type="region of interest" description="Disordered" evidence="5">
    <location>
        <begin position="494"/>
        <end position="569"/>
    </location>
</feature>
<evidence type="ECO:0000313" key="6">
    <source>
        <dbReference type="EMBL" id="CAH0105814.1"/>
    </source>
</evidence>
<comment type="similarity">
    <text evidence="1">Belongs to the ubiquitin-conjugating enzyme family. UFC1 subfamily.</text>
</comment>
<feature type="region of interest" description="Disordered" evidence="5">
    <location>
        <begin position="295"/>
        <end position="350"/>
    </location>
</feature>